<protein>
    <recommendedName>
        <fullName evidence="1">BTB/POZ domain-containing protein 9</fullName>
    </recommendedName>
</protein>
<dbReference type="CDD" id="cd18287">
    <property type="entry name" value="BTB_POZ_BTBD9"/>
    <property type="match status" value="1"/>
</dbReference>
<dbReference type="InterPro" id="IPR011705">
    <property type="entry name" value="BACK"/>
</dbReference>
<proteinExistence type="predicted"/>
<dbReference type="FunFam" id="2.60.120.260:FF:000051">
    <property type="entry name" value="BTB/POZ domain-containing protein 9"/>
    <property type="match status" value="1"/>
</dbReference>
<evidence type="ECO:0000313" key="4">
    <source>
        <dbReference type="EMBL" id="KAJ6640069.1"/>
    </source>
</evidence>
<organism evidence="4 5">
    <name type="scientific">Pseudolycoriella hygida</name>
    <dbReference type="NCBI Taxonomy" id="35572"/>
    <lineage>
        <taxon>Eukaryota</taxon>
        <taxon>Metazoa</taxon>
        <taxon>Ecdysozoa</taxon>
        <taxon>Arthropoda</taxon>
        <taxon>Hexapoda</taxon>
        <taxon>Insecta</taxon>
        <taxon>Pterygota</taxon>
        <taxon>Neoptera</taxon>
        <taxon>Endopterygota</taxon>
        <taxon>Diptera</taxon>
        <taxon>Nematocera</taxon>
        <taxon>Sciaroidea</taxon>
        <taxon>Sciaridae</taxon>
        <taxon>Pseudolycoriella</taxon>
    </lineage>
</organism>
<evidence type="ECO:0000313" key="5">
    <source>
        <dbReference type="Proteomes" id="UP001151699"/>
    </source>
</evidence>
<dbReference type="FunFam" id="1.25.40.420:FF:000005">
    <property type="entry name" value="BTB/POZ domain-containing protein 9"/>
    <property type="match status" value="1"/>
</dbReference>
<reference evidence="4" key="1">
    <citation type="submission" date="2022-07" db="EMBL/GenBank/DDBJ databases">
        <authorList>
            <person name="Trinca V."/>
            <person name="Uliana J.V.C."/>
            <person name="Torres T.T."/>
            <person name="Ward R.J."/>
            <person name="Monesi N."/>
        </authorList>
    </citation>
    <scope>NUCLEOTIDE SEQUENCE</scope>
    <source>
        <strain evidence="4">HSMRA1968</strain>
        <tissue evidence="4">Whole embryos</tissue>
    </source>
</reference>
<dbReference type="InterPro" id="IPR008979">
    <property type="entry name" value="Galactose-bd-like_sf"/>
</dbReference>
<dbReference type="SMART" id="SM00875">
    <property type="entry name" value="BACK"/>
    <property type="match status" value="1"/>
</dbReference>
<gene>
    <name evidence="4" type="primary">BTBD9</name>
    <name evidence="4" type="ORF">Bhyg_12818</name>
</gene>
<dbReference type="FunFam" id="3.30.710.10:FF:000042">
    <property type="entry name" value="BTB/POZ domain-containing protein 9"/>
    <property type="match status" value="1"/>
</dbReference>
<dbReference type="Gene3D" id="1.25.40.420">
    <property type="match status" value="1"/>
</dbReference>
<dbReference type="Pfam" id="PF07707">
    <property type="entry name" value="BACK"/>
    <property type="match status" value="1"/>
</dbReference>
<evidence type="ECO:0000256" key="1">
    <source>
        <dbReference type="ARBA" id="ARBA00020216"/>
    </source>
</evidence>
<dbReference type="PROSITE" id="PS50097">
    <property type="entry name" value="BTB"/>
    <property type="match status" value="1"/>
</dbReference>
<keyword evidence="5" id="KW-1185">Reference proteome</keyword>
<feature type="domain" description="BTB" evidence="3">
    <location>
        <begin position="42"/>
        <end position="108"/>
    </location>
</feature>
<accession>A0A9Q0MZ44</accession>
<evidence type="ECO:0000259" key="3">
    <source>
        <dbReference type="PROSITE" id="PS50097"/>
    </source>
</evidence>
<dbReference type="InterPro" id="IPR052407">
    <property type="entry name" value="BTB_POZ_domain_cont_9"/>
</dbReference>
<comment type="caution">
    <text evidence="4">The sequence shown here is derived from an EMBL/GenBank/DDBJ whole genome shotgun (WGS) entry which is preliminary data.</text>
</comment>
<dbReference type="GO" id="GO:0008344">
    <property type="term" value="P:adult locomotory behavior"/>
    <property type="evidence" value="ECO:0007669"/>
    <property type="project" value="TreeGrafter"/>
</dbReference>
<dbReference type="InterPro" id="IPR011333">
    <property type="entry name" value="SKP1/BTB/POZ_sf"/>
</dbReference>
<dbReference type="Proteomes" id="UP001151699">
    <property type="component" value="Chromosome X"/>
</dbReference>
<sequence length="565" mass="64407">MTMSSQSHTMAGPSPKTKPGEVELTGRFSDQMSQLCMSDDYSDVTFVVEEHKIPAHRVILAARSEYFRALLYGGLSESTQHIIKLEIPYEAFKCLLGYIYSGLLSLSQMKEENILDTLGLANQYGFSELELAISEYLRQILSVDNVCAILDAARLYSLDTLISVCHTFMDRNAVAMLTHESFKNLSQESLCGILKRDSFFAPEVLIFGAVNTWCKVNHSTDIESVVSEVRLPLMNLEQLLKVVRPTGILSPERLLDAIEEKTTSKTLLYRGALWPEENVAALRFGSRTIVGELRDALLCDDHNSYDMEKGYTRHTIIDSNDPGIVVELGTISIINHIKILLWDKDNRSYSYFIEVSVNQKQWERVVDYQDYFCRSWQYLYFPARAVRYIKLVGTNNTENKVFHVVSLKAKYTEPVPTLINGIISPMKNVATVEMSASVIKGVSRTRNNLLNGDTKTYDWDSGYTCHQLGSGEILIQLGQPYHIGSLRLLLWDCDDRTYSFYIQTSTNSQTWDMAVDKQKDNLRSWQQFTFEPRPVVFFKIVGTYNTANEIFHCVHFECPSQELTQ</sequence>
<evidence type="ECO:0000256" key="2">
    <source>
        <dbReference type="SAM" id="MobiDB-lite"/>
    </source>
</evidence>
<dbReference type="Pfam" id="PF00651">
    <property type="entry name" value="BTB"/>
    <property type="match status" value="1"/>
</dbReference>
<dbReference type="GO" id="GO:0005737">
    <property type="term" value="C:cytoplasm"/>
    <property type="evidence" value="ECO:0007669"/>
    <property type="project" value="TreeGrafter"/>
</dbReference>
<dbReference type="SMART" id="SM00225">
    <property type="entry name" value="BTB"/>
    <property type="match status" value="1"/>
</dbReference>
<dbReference type="SUPFAM" id="SSF49785">
    <property type="entry name" value="Galactose-binding domain-like"/>
    <property type="match status" value="2"/>
</dbReference>
<dbReference type="Pfam" id="PF00754">
    <property type="entry name" value="F5_F8_type_C"/>
    <property type="match status" value="1"/>
</dbReference>
<dbReference type="OrthoDB" id="9997739at2759"/>
<dbReference type="GO" id="GO:0050804">
    <property type="term" value="P:modulation of chemical synaptic transmission"/>
    <property type="evidence" value="ECO:0007669"/>
    <property type="project" value="TreeGrafter"/>
</dbReference>
<dbReference type="PANTHER" id="PTHR46306">
    <property type="entry name" value="BTB/POZ DOMAIN-CONTAINING PROTEIN 9"/>
    <property type="match status" value="1"/>
</dbReference>
<dbReference type="Gene3D" id="3.30.710.10">
    <property type="entry name" value="Potassium Channel Kv1.1, Chain A"/>
    <property type="match status" value="1"/>
</dbReference>
<dbReference type="GO" id="GO:0048512">
    <property type="term" value="P:circadian behavior"/>
    <property type="evidence" value="ECO:0007669"/>
    <property type="project" value="TreeGrafter"/>
</dbReference>
<name>A0A9Q0MZ44_9DIPT</name>
<dbReference type="Gene3D" id="2.60.120.260">
    <property type="entry name" value="Galactose-binding domain-like"/>
    <property type="match status" value="2"/>
</dbReference>
<dbReference type="AlphaFoldDB" id="A0A9Q0MZ44"/>
<dbReference type="InterPro" id="IPR000210">
    <property type="entry name" value="BTB/POZ_dom"/>
</dbReference>
<dbReference type="SUPFAM" id="SSF54695">
    <property type="entry name" value="POZ domain"/>
    <property type="match status" value="1"/>
</dbReference>
<dbReference type="PANTHER" id="PTHR46306:SF1">
    <property type="entry name" value="BTB_POZ DOMAIN-CONTAINING PROTEIN 9"/>
    <property type="match status" value="1"/>
</dbReference>
<dbReference type="InterPro" id="IPR000421">
    <property type="entry name" value="FA58C"/>
</dbReference>
<feature type="region of interest" description="Disordered" evidence="2">
    <location>
        <begin position="1"/>
        <end position="22"/>
    </location>
</feature>
<dbReference type="EMBL" id="WJQU01000003">
    <property type="protein sequence ID" value="KAJ6640069.1"/>
    <property type="molecule type" value="Genomic_DNA"/>
</dbReference>